<sequence length="449" mass="47887">MASAESQRQEAEHHPGLPARLAAAAIFGDIIAKGHSLEECFSAGAIPARLGGLAPRDVALARSIVTAGLRRLGTIRAALAALLDKGLPRQAAHLEWSLIAGAAQILFLDVPDHAAVDLAVRAARLESKTAPFAGLVNAVLRNLIRGREKILAESDPLEHDTPPWLGARWRKTYGDDLAFAIARANRAEPTLDLTVKSDPELWAQRLGGRLLPTGSIRLTTHTPVTELPGFAEGEWWIQDAAAALPARLLGVAPGMRVGDFCAAPGGKAAQLAAAGADVTAIDRSAERLKRLAANFERLRLHADVIVADIVSLKAPPFDAVLVDAPCLSTGTIRRHPDIAWTKKPGDIAALSAIQARMLDKAVELVKPGGQIVYCTCSIEPEEGEMQIAALLRRNPDVARVPIRPSEVGGLDEILNENGELRSLPPHLPADEDRLAGLDGFFAARLVRRP</sequence>
<dbReference type="PANTHER" id="PTHR22807">
    <property type="entry name" value="NOP2 YEAST -RELATED NOL1/NOP2/FMU SUN DOMAIN-CONTAINING"/>
    <property type="match status" value="1"/>
</dbReference>
<dbReference type="InterPro" id="IPR029063">
    <property type="entry name" value="SAM-dependent_MTases_sf"/>
</dbReference>
<dbReference type="InterPro" id="IPR035926">
    <property type="entry name" value="NusB-like_sf"/>
</dbReference>
<dbReference type="OrthoDB" id="9810297at2"/>
<dbReference type="InterPro" id="IPR023267">
    <property type="entry name" value="RCMT"/>
</dbReference>
<comment type="caution">
    <text evidence="5">Lacks conserved residue(s) required for the propagation of feature annotation.</text>
</comment>
<evidence type="ECO:0000256" key="1">
    <source>
        <dbReference type="ARBA" id="ARBA00022603"/>
    </source>
</evidence>
<feature type="binding site" evidence="5">
    <location>
        <position position="323"/>
    </location>
    <ligand>
        <name>S-adenosyl-L-methionine</name>
        <dbReference type="ChEBI" id="CHEBI:59789"/>
    </ligand>
</feature>
<dbReference type="GO" id="GO:0003723">
    <property type="term" value="F:RNA binding"/>
    <property type="evidence" value="ECO:0007669"/>
    <property type="project" value="UniProtKB-UniRule"/>
</dbReference>
<name>A0A1I3ZU54_9HYPH</name>
<dbReference type="SUPFAM" id="SSF48013">
    <property type="entry name" value="NusB-like"/>
    <property type="match status" value="1"/>
</dbReference>
<dbReference type="CDD" id="cd02440">
    <property type="entry name" value="AdoMet_MTases"/>
    <property type="match status" value="1"/>
</dbReference>
<keyword evidence="1 5" id="KW-0489">Methyltransferase</keyword>
<dbReference type="FunFam" id="3.40.50.150:FF:000257">
    <property type="entry name" value="16S rRNA methyltransferase"/>
    <property type="match status" value="1"/>
</dbReference>
<reference evidence="7 8" key="1">
    <citation type="submission" date="2016-10" db="EMBL/GenBank/DDBJ databases">
        <authorList>
            <person name="de Groot N.N."/>
        </authorList>
    </citation>
    <scope>NUCLEOTIDE SEQUENCE [LARGE SCALE GENOMIC DNA]</scope>
    <source>
        <strain evidence="7 8">NE2</strain>
    </source>
</reference>
<dbReference type="Gene3D" id="3.40.50.150">
    <property type="entry name" value="Vaccinia Virus protein VP39"/>
    <property type="match status" value="1"/>
</dbReference>
<evidence type="ECO:0000256" key="5">
    <source>
        <dbReference type="PROSITE-ProRule" id="PRU01023"/>
    </source>
</evidence>
<dbReference type="SUPFAM" id="SSF53335">
    <property type="entry name" value="S-adenosyl-L-methionine-dependent methyltransferases"/>
    <property type="match status" value="1"/>
</dbReference>
<keyword evidence="3 5" id="KW-0949">S-adenosyl-L-methionine</keyword>
<dbReference type="AlphaFoldDB" id="A0A1I3ZU54"/>
<dbReference type="Pfam" id="PF01189">
    <property type="entry name" value="Methyltr_RsmB-F"/>
    <property type="match status" value="1"/>
</dbReference>
<dbReference type="InterPro" id="IPR006027">
    <property type="entry name" value="NusB_RsmB_TIM44"/>
</dbReference>
<keyword evidence="8" id="KW-1185">Reference proteome</keyword>
<dbReference type="Gene3D" id="1.10.940.10">
    <property type="entry name" value="NusB-like"/>
    <property type="match status" value="1"/>
</dbReference>
<feature type="active site" description="Nucleophile" evidence="5">
    <location>
        <position position="376"/>
    </location>
</feature>
<evidence type="ECO:0000313" key="7">
    <source>
        <dbReference type="EMBL" id="SFK47625.1"/>
    </source>
</evidence>
<feature type="binding site" evidence="5">
    <location>
        <position position="282"/>
    </location>
    <ligand>
        <name>S-adenosyl-L-methionine</name>
        <dbReference type="ChEBI" id="CHEBI:59789"/>
    </ligand>
</feature>
<dbReference type="GO" id="GO:0008173">
    <property type="term" value="F:RNA methyltransferase activity"/>
    <property type="evidence" value="ECO:0007669"/>
    <property type="project" value="InterPro"/>
</dbReference>
<dbReference type="RefSeq" id="WP_091682254.1">
    <property type="nucleotide sequence ID" value="NZ_FOSN01000008.1"/>
</dbReference>
<dbReference type="GO" id="GO:0001510">
    <property type="term" value="P:RNA methylation"/>
    <property type="evidence" value="ECO:0007669"/>
    <property type="project" value="InterPro"/>
</dbReference>
<dbReference type="PROSITE" id="PS51686">
    <property type="entry name" value="SAM_MT_RSMB_NOP"/>
    <property type="match status" value="1"/>
</dbReference>
<keyword evidence="4 5" id="KW-0694">RNA-binding</keyword>
<organism evidence="7 8">
    <name type="scientific">Methylocapsa palsarum</name>
    <dbReference type="NCBI Taxonomy" id="1612308"/>
    <lineage>
        <taxon>Bacteria</taxon>
        <taxon>Pseudomonadati</taxon>
        <taxon>Pseudomonadota</taxon>
        <taxon>Alphaproteobacteria</taxon>
        <taxon>Hyphomicrobiales</taxon>
        <taxon>Beijerinckiaceae</taxon>
        <taxon>Methylocapsa</taxon>
    </lineage>
</organism>
<dbReference type="PRINTS" id="PR02008">
    <property type="entry name" value="RCMTFAMILY"/>
</dbReference>
<evidence type="ECO:0000256" key="2">
    <source>
        <dbReference type="ARBA" id="ARBA00022679"/>
    </source>
</evidence>
<dbReference type="GO" id="GO:0006355">
    <property type="term" value="P:regulation of DNA-templated transcription"/>
    <property type="evidence" value="ECO:0007669"/>
    <property type="project" value="InterPro"/>
</dbReference>
<feature type="domain" description="SAM-dependent MTase RsmB/NOP-type" evidence="6">
    <location>
        <begin position="153"/>
        <end position="448"/>
    </location>
</feature>
<feature type="binding site" evidence="5">
    <location>
        <begin position="261"/>
        <end position="267"/>
    </location>
    <ligand>
        <name>S-adenosyl-L-methionine</name>
        <dbReference type="ChEBI" id="CHEBI:59789"/>
    </ligand>
</feature>
<protein>
    <submittedName>
        <fullName evidence="7">16S rRNA (Cytosine967-C5)-methyltransferase</fullName>
    </submittedName>
</protein>
<accession>A0A1I3ZU54</accession>
<dbReference type="Pfam" id="PF01029">
    <property type="entry name" value="NusB"/>
    <property type="match status" value="1"/>
</dbReference>
<evidence type="ECO:0000256" key="4">
    <source>
        <dbReference type="ARBA" id="ARBA00022884"/>
    </source>
</evidence>
<dbReference type="InterPro" id="IPR049560">
    <property type="entry name" value="MeTrfase_RsmB-F_NOP2_cat"/>
</dbReference>
<dbReference type="InterPro" id="IPR001678">
    <property type="entry name" value="MeTrfase_RsmB-F_NOP2_dom"/>
</dbReference>
<dbReference type="STRING" id="1612308.SAMN05444581_108168"/>
<gene>
    <name evidence="7" type="ORF">SAMN05444581_108168</name>
</gene>
<evidence type="ECO:0000313" key="8">
    <source>
        <dbReference type="Proteomes" id="UP000198755"/>
    </source>
</evidence>
<dbReference type="EMBL" id="FOSN01000008">
    <property type="protein sequence ID" value="SFK47625.1"/>
    <property type="molecule type" value="Genomic_DNA"/>
</dbReference>
<evidence type="ECO:0000259" key="6">
    <source>
        <dbReference type="PROSITE" id="PS51686"/>
    </source>
</evidence>
<keyword evidence="2 5" id="KW-0808">Transferase</keyword>
<proteinExistence type="inferred from homology"/>
<dbReference type="Proteomes" id="UP000198755">
    <property type="component" value="Unassembled WGS sequence"/>
</dbReference>
<dbReference type="PANTHER" id="PTHR22807:SF61">
    <property type="entry name" value="NOL1_NOP2_SUN FAMILY PROTEIN _ ANTITERMINATION NUSB DOMAIN-CONTAINING PROTEIN"/>
    <property type="match status" value="1"/>
</dbReference>
<evidence type="ECO:0000256" key="3">
    <source>
        <dbReference type="ARBA" id="ARBA00022691"/>
    </source>
</evidence>
<comment type="similarity">
    <text evidence="5">Belongs to the class I-like SAM-binding methyltransferase superfamily. RsmB/NOP family.</text>
</comment>